<protein>
    <submittedName>
        <fullName evidence="2">U11-Eretoxin-Ek1ai_1</fullName>
    </submittedName>
</protein>
<organism evidence="2">
    <name type="scientific">Eresus cinnaberinus</name>
    <name type="common">Ladybird spider</name>
    <name type="synonym">Eresus kollari</name>
    <dbReference type="NCBI Taxonomy" id="175337"/>
    <lineage>
        <taxon>Eukaryota</taxon>
        <taxon>Metazoa</taxon>
        <taxon>Ecdysozoa</taxon>
        <taxon>Arthropoda</taxon>
        <taxon>Chelicerata</taxon>
        <taxon>Arachnida</taxon>
        <taxon>Araneae</taxon>
        <taxon>Araneomorphae</taxon>
        <taxon>Entelegynae</taxon>
        <taxon>Eresoidea</taxon>
        <taxon>Eresidae</taxon>
        <taxon>Eresus</taxon>
    </lineage>
</organism>
<sequence>MVSHMTSIVLLFALFLGLVRMRKNVHMRSSPHSTVSAKIQILNVLFWNRITTSSQTTPCRLTQHVQRESCVR</sequence>
<name>A0A2D0PCG4_ERECI</name>
<feature type="chain" id="PRO_5013084614" evidence="1">
    <location>
        <begin position="22"/>
        <end position="72"/>
    </location>
</feature>
<evidence type="ECO:0000313" key="2">
    <source>
        <dbReference type="EMBL" id="SNX35782.1"/>
    </source>
</evidence>
<reference evidence="2" key="2">
    <citation type="submission" date="2017-10" db="EMBL/GenBank/DDBJ databases">
        <title>Unravelling the molecular evolution of spider venoms.</title>
        <authorList>
            <person name="Pineda S."/>
        </authorList>
    </citation>
    <scope>NUCLEOTIDE SEQUENCE</scope>
</reference>
<reference evidence="2" key="1">
    <citation type="submission" date="2017-05" db="EMBL/GenBank/DDBJ databases">
        <authorList>
            <person name="Song R."/>
            <person name="Chenine A.L."/>
            <person name="Ruprecht R.M."/>
        </authorList>
    </citation>
    <scope>NUCLEOTIDE SEQUENCE</scope>
</reference>
<dbReference type="AlphaFoldDB" id="A0A2D0PCG4"/>
<feature type="signal peptide" evidence="1">
    <location>
        <begin position="1"/>
        <end position="21"/>
    </location>
</feature>
<proteinExistence type="predicted"/>
<keyword evidence="1" id="KW-0732">Signal</keyword>
<dbReference type="EMBL" id="HAHE01000342">
    <property type="protein sequence ID" value="SNX35782.1"/>
    <property type="molecule type" value="Transcribed_RNA"/>
</dbReference>
<accession>A0A2D0PCG4</accession>
<evidence type="ECO:0000256" key="1">
    <source>
        <dbReference type="SAM" id="SignalP"/>
    </source>
</evidence>